<accession>A0A151K304</accession>
<keyword evidence="7" id="KW-0539">Nucleus</keyword>
<evidence type="ECO:0000256" key="5">
    <source>
        <dbReference type="ARBA" id="ARBA00022723"/>
    </source>
</evidence>
<comment type="caution">
    <text evidence="9">The sequence shown here is derived from an EMBL/GenBank/DDBJ whole genome shotgun (WGS) entry which is preliminary data.</text>
</comment>
<keyword evidence="4" id="KW-0540">Nuclease</keyword>
<name>A0A151K304_9HYME</name>
<dbReference type="InterPro" id="IPR045249">
    <property type="entry name" value="HARBI1-like"/>
</dbReference>
<evidence type="ECO:0000313" key="10">
    <source>
        <dbReference type="Proteomes" id="UP000078492"/>
    </source>
</evidence>
<dbReference type="GO" id="GO:0004518">
    <property type="term" value="F:nuclease activity"/>
    <property type="evidence" value="ECO:0007669"/>
    <property type="project" value="UniProtKB-KW"/>
</dbReference>
<dbReference type="AlphaFoldDB" id="A0A151K304"/>
<protein>
    <submittedName>
        <fullName evidence="9">Nuclease HARBI1</fullName>
    </submittedName>
</protein>
<sequence>MDTATFEKLLNKVTPLIIKQDTHLRKSIPPAERLSLTLRHLATGNETQESLSMSFRIGQSTVSKIIREVFQALIAALKDEFLRFPSNELEWKVIAQEFENKWNFPNCIGGIDGEHVRIDPPLQSGSYYFNYKGTFSIVLMAVVDANLRFIYVDIGTNGRISDSGMWSKCSLKAHLDSGQFRIPAASPLPGTDKGSGQSDNRDLIQNIYRWNGLAE</sequence>
<dbReference type="InterPro" id="IPR027806">
    <property type="entry name" value="HARBI1_dom"/>
</dbReference>
<comment type="subcellular location">
    <subcellularLocation>
        <location evidence="2">Nucleus</location>
    </subcellularLocation>
</comment>
<evidence type="ECO:0000256" key="1">
    <source>
        <dbReference type="ARBA" id="ARBA00001968"/>
    </source>
</evidence>
<evidence type="ECO:0000259" key="8">
    <source>
        <dbReference type="Pfam" id="PF13359"/>
    </source>
</evidence>
<evidence type="ECO:0000313" key="9">
    <source>
        <dbReference type="EMBL" id="KYN50462.1"/>
    </source>
</evidence>
<reference evidence="9 10" key="1">
    <citation type="submission" date="2015-09" db="EMBL/GenBank/DDBJ databases">
        <title>Trachymyrmex cornetzi WGS genome.</title>
        <authorList>
            <person name="Nygaard S."/>
            <person name="Hu H."/>
            <person name="Boomsma J."/>
            <person name="Zhang G."/>
        </authorList>
    </citation>
    <scope>NUCLEOTIDE SEQUENCE [LARGE SCALE GENOMIC DNA]</scope>
    <source>
        <strain evidence="9">Tcor2-1</strain>
        <tissue evidence="9">Whole body</tissue>
    </source>
</reference>
<feature type="domain" description="DDE Tnp4" evidence="8">
    <location>
        <begin position="111"/>
        <end position="176"/>
    </location>
</feature>
<dbReference type="EMBL" id="LKEY01014577">
    <property type="protein sequence ID" value="KYN50462.1"/>
    <property type="molecule type" value="Genomic_DNA"/>
</dbReference>
<dbReference type="GO" id="GO:0046872">
    <property type="term" value="F:metal ion binding"/>
    <property type="evidence" value="ECO:0007669"/>
    <property type="project" value="UniProtKB-KW"/>
</dbReference>
<evidence type="ECO:0000256" key="6">
    <source>
        <dbReference type="ARBA" id="ARBA00022801"/>
    </source>
</evidence>
<comment type="similarity">
    <text evidence="3">Belongs to the HARBI1 family.</text>
</comment>
<dbReference type="STRING" id="471704.A0A151K304"/>
<dbReference type="PANTHER" id="PTHR22930">
    <property type="match status" value="1"/>
</dbReference>
<keyword evidence="10" id="KW-1185">Reference proteome</keyword>
<evidence type="ECO:0000256" key="7">
    <source>
        <dbReference type="ARBA" id="ARBA00023242"/>
    </source>
</evidence>
<dbReference type="Pfam" id="PF13359">
    <property type="entry name" value="DDE_Tnp_4"/>
    <property type="match status" value="1"/>
</dbReference>
<dbReference type="PANTHER" id="PTHR22930:SF269">
    <property type="entry name" value="NUCLEASE HARBI1-LIKE PROTEIN"/>
    <property type="match status" value="1"/>
</dbReference>
<evidence type="ECO:0000256" key="2">
    <source>
        <dbReference type="ARBA" id="ARBA00004123"/>
    </source>
</evidence>
<dbReference type="GO" id="GO:0016787">
    <property type="term" value="F:hydrolase activity"/>
    <property type="evidence" value="ECO:0007669"/>
    <property type="project" value="UniProtKB-KW"/>
</dbReference>
<evidence type="ECO:0000256" key="4">
    <source>
        <dbReference type="ARBA" id="ARBA00022722"/>
    </source>
</evidence>
<gene>
    <name evidence="9" type="ORF">ALC57_00099</name>
</gene>
<keyword evidence="5" id="KW-0479">Metal-binding</keyword>
<dbReference type="GO" id="GO:0005634">
    <property type="term" value="C:nucleus"/>
    <property type="evidence" value="ECO:0007669"/>
    <property type="project" value="UniProtKB-SubCell"/>
</dbReference>
<proteinExistence type="inferred from homology"/>
<organism evidence="9 10">
    <name type="scientific">Trachymyrmex cornetzi</name>
    <dbReference type="NCBI Taxonomy" id="471704"/>
    <lineage>
        <taxon>Eukaryota</taxon>
        <taxon>Metazoa</taxon>
        <taxon>Ecdysozoa</taxon>
        <taxon>Arthropoda</taxon>
        <taxon>Hexapoda</taxon>
        <taxon>Insecta</taxon>
        <taxon>Pterygota</taxon>
        <taxon>Neoptera</taxon>
        <taxon>Endopterygota</taxon>
        <taxon>Hymenoptera</taxon>
        <taxon>Apocrita</taxon>
        <taxon>Aculeata</taxon>
        <taxon>Formicoidea</taxon>
        <taxon>Formicidae</taxon>
        <taxon>Myrmicinae</taxon>
        <taxon>Trachymyrmex</taxon>
    </lineage>
</organism>
<dbReference type="Proteomes" id="UP000078492">
    <property type="component" value="Unassembled WGS sequence"/>
</dbReference>
<evidence type="ECO:0000256" key="3">
    <source>
        <dbReference type="ARBA" id="ARBA00006958"/>
    </source>
</evidence>
<comment type="cofactor">
    <cofactor evidence="1">
        <name>a divalent metal cation</name>
        <dbReference type="ChEBI" id="CHEBI:60240"/>
    </cofactor>
</comment>
<keyword evidence="6" id="KW-0378">Hydrolase</keyword>